<gene>
    <name evidence="4" type="ORF">BHLFYP23_01519</name>
</gene>
<sequence length="486" mass="54668">MKKLKKMVNAHRNKGNKKMLKHGSYSIAMTALMIAIVVILNLVIQEIPSKYREFDLSSQKLYTIGEQTEKILKNLKKDVNLYYIAQDGTESNDIEKLLEKYEEGSKHIKVEKKDPAVYPKFASQYTSEQLSNNSIIVECGEKNKVVDYQDMYETTVNYQTYSQQVTGFDGEGQLTSAINYVVSEDMPVLYTLTGHDELSMSESMKETIQKSNIEIRDLNLLTEEAVPEDTECLFIFSPKTDIAEDEAKKIISYLENGGKAIILSDYTEIEMPNFNSVLENYGVQPENGIILEGDQDHYIAQNQYYLLPNIESHEINSNLSSKSKYVLTALSPGIKSLENVRDTIKIDSILTTSDSAYQKTDLENMETTEKEDGDLEGPFPLAVSITEDLGDDKKTQIVYFASSAIFNDQMNATVSGANYELLSSSLSWLCGTEEDNSISIPSKAYDMTTLMIPASDVSFWSIFVTAVVPVGILLVGFGIWLKRRKQ</sequence>
<feature type="domain" description="DUF7088" evidence="3">
    <location>
        <begin position="59"/>
        <end position="142"/>
    </location>
</feature>
<accession>A0A6N2R866</accession>
<dbReference type="InterPro" id="IPR019196">
    <property type="entry name" value="ABC_transp_unknown"/>
</dbReference>
<dbReference type="RefSeq" id="WP_003021851.1">
    <property type="nucleotide sequence ID" value="NZ_CACRSY010000004.1"/>
</dbReference>
<dbReference type="InterPro" id="IPR055396">
    <property type="entry name" value="DUF7088"/>
</dbReference>
<dbReference type="AlphaFoldDB" id="A0A6N2R866"/>
<dbReference type="Pfam" id="PF23357">
    <property type="entry name" value="DUF7088"/>
    <property type="match status" value="1"/>
</dbReference>
<feature type="transmembrane region" description="Helical" evidence="1">
    <location>
        <begin position="457"/>
        <end position="481"/>
    </location>
</feature>
<keyword evidence="1" id="KW-1133">Transmembrane helix</keyword>
<protein>
    <submittedName>
        <fullName evidence="4">ABC-type uncharacterized transport system</fullName>
    </submittedName>
</protein>
<organism evidence="4">
    <name type="scientific">Blautia hansenii</name>
    <name type="common">Ruminococcus hansenii</name>
    <dbReference type="NCBI Taxonomy" id="1322"/>
    <lineage>
        <taxon>Bacteria</taxon>
        <taxon>Bacillati</taxon>
        <taxon>Bacillota</taxon>
        <taxon>Clostridia</taxon>
        <taxon>Lachnospirales</taxon>
        <taxon>Lachnospiraceae</taxon>
        <taxon>Blautia</taxon>
    </lineage>
</organism>
<evidence type="ECO:0000313" key="4">
    <source>
        <dbReference type="EMBL" id="VYS77062.1"/>
    </source>
</evidence>
<dbReference type="EMBL" id="CACRSY010000004">
    <property type="protein sequence ID" value="VYS77062.1"/>
    <property type="molecule type" value="Genomic_DNA"/>
</dbReference>
<name>A0A6N2R866_BLAHA</name>
<evidence type="ECO:0000256" key="1">
    <source>
        <dbReference type="SAM" id="Phobius"/>
    </source>
</evidence>
<proteinExistence type="predicted"/>
<evidence type="ECO:0000259" key="3">
    <source>
        <dbReference type="Pfam" id="PF23357"/>
    </source>
</evidence>
<evidence type="ECO:0000259" key="2">
    <source>
        <dbReference type="Pfam" id="PF09822"/>
    </source>
</evidence>
<keyword evidence="1" id="KW-0812">Transmembrane</keyword>
<feature type="domain" description="ABC-type uncharacterised transport system" evidence="2">
    <location>
        <begin position="187"/>
        <end position="412"/>
    </location>
</feature>
<keyword evidence="1" id="KW-0472">Membrane</keyword>
<reference evidence="4" key="1">
    <citation type="submission" date="2019-11" db="EMBL/GenBank/DDBJ databases">
        <authorList>
            <person name="Feng L."/>
        </authorList>
    </citation>
    <scope>NUCLEOTIDE SEQUENCE</scope>
    <source>
        <strain evidence="4">BhanseniiLFYP23</strain>
    </source>
</reference>
<dbReference type="Pfam" id="PF09822">
    <property type="entry name" value="ABC_transp_aux"/>
    <property type="match status" value="1"/>
</dbReference>